<dbReference type="Pfam" id="PF12586">
    <property type="entry name" value="DUF3760"/>
    <property type="match status" value="1"/>
</dbReference>
<dbReference type="EMBL" id="AWGJ01000004">
    <property type="protein sequence ID" value="ODN80355.1"/>
    <property type="molecule type" value="Genomic_DNA"/>
</dbReference>
<dbReference type="InterPro" id="IPR022235">
    <property type="entry name" value="DUF3760"/>
</dbReference>
<sequence>MTSLNISLPSFQLLEPVHHLILDHLSVLAPVTTLRLSRYHHRRLLPQIYAYISMHESSCCFWEDLLLRHSSRDDSNTHHSALDALRTYTKTISLLDARSILCLSALIEHPSFDNIQSIQIYPHSFEAGITLYRLGKLIESAPIREVIATFTPDYVQKGSPGLLGGAGLFRPFGPIPIDSVTFQLLVSPLTNADWRLRPLEKALYFFKCWEVEFEIRVVVDLGCLSQGLPEDTALWIAGDLAVVVRNARVQSQRFAPLKFLLKYEGDEALVEAIRGHAENRLKDIGANGINNQNSSLSFETEEYWREFVELRKLKAHEAKELLFKYCCEYLQCSIVLVVYQLFLYPYSLPTTRSHQSPDPLPTSLYTTPIQHLSSNEPHVKVAMVKKSECPRVAVEYRRWRLYEYISLPHYFHRRHPSTLSFLARPPFLASLSYRRRSSLLPLHHSTHRRHVM</sequence>
<dbReference type="RefSeq" id="XP_018994921.1">
    <property type="nucleotide sequence ID" value="XM_019136252.1"/>
</dbReference>
<protein>
    <submittedName>
        <fullName evidence="1">Uncharacterized protein</fullName>
    </submittedName>
</protein>
<organism evidence="1 2">
    <name type="scientific">Cryptococcus amylolentus CBS 6039</name>
    <dbReference type="NCBI Taxonomy" id="1295533"/>
    <lineage>
        <taxon>Eukaryota</taxon>
        <taxon>Fungi</taxon>
        <taxon>Dikarya</taxon>
        <taxon>Basidiomycota</taxon>
        <taxon>Agaricomycotina</taxon>
        <taxon>Tremellomycetes</taxon>
        <taxon>Tremellales</taxon>
        <taxon>Cryptococcaceae</taxon>
        <taxon>Cryptococcus</taxon>
    </lineage>
</organism>
<keyword evidence="2" id="KW-1185">Reference proteome</keyword>
<accession>A0A1E3HW23</accession>
<dbReference type="GeneID" id="30153924"/>
<comment type="caution">
    <text evidence="1">The sequence shown here is derived from an EMBL/GenBank/DDBJ whole genome shotgun (WGS) entry which is preliminary data.</text>
</comment>
<evidence type="ECO:0000313" key="1">
    <source>
        <dbReference type="EMBL" id="ODN80355.1"/>
    </source>
</evidence>
<dbReference type="OrthoDB" id="2567020at2759"/>
<evidence type="ECO:0000313" key="2">
    <source>
        <dbReference type="Proteomes" id="UP000094065"/>
    </source>
</evidence>
<reference evidence="1 2" key="1">
    <citation type="submission" date="2016-06" db="EMBL/GenBank/DDBJ databases">
        <title>Evolution of pathogenesis and genome organization in the Tremellales.</title>
        <authorList>
            <person name="Cuomo C."/>
            <person name="Litvintseva A."/>
            <person name="Heitman J."/>
            <person name="Chen Y."/>
            <person name="Sun S."/>
            <person name="Springer D."/>
            <person name="Dromer F."/>
            <person name="Young S."/>
            <person name="Zeng Q."/>
            <person name="Chapman S."/>
            <person name="Gujja S."/>
            <person name="Saif S."/>
            <person name="Birren B."/>
        </authorList>
    </citation>
    <scope>NUCLEOTIDE SEQUENCE [LARGE SCALE GENOMIC DNA]</scope>
    <source>
        <strain evidence="1 2">CBS 6039</strain>
    </source>
</reference>
<dbReference type="Proteomes" id="UP000094065">
    <property type="component" value="Unassembled WGS sequence"/>
</dbReference>
<proteinExistence type="predicted"/>
<dbReference type="AlphaFoldDB" id="A0A1E3HW23"/>
<gene>
    <name evidence="1" type="ORF">L202_02615</name>
</gene>
<name>A0A1E3HW23_9TREE</name>